<evidence type="ECO:0000259" key="8">
    <source>
        <dbReference type="Pfam" id="PF01694"/>
    </source>
</evidence>
<feature type="transmembrane region" description="Helical" evidence="7">
    <location>
        <begin position="43"/>
        <end position="69"/>
    </location>
</feature>
<evidence type="ECO:0000256" key="4">
    <source>
        <dbReference type="ARBA" id="ARBA00022801"/>
    </source>
</evidence>
<dbReference type="GO" id="GO:0004252">
    <property type="term" value="F:serine-type endopeptidase activity"/>
    <property type="evidence" value="ECO:0007669"/>
    <property type="project" value="InterPro"/>
</dbReference>
<dbReference type="RefSeq" id="WP_095687629.1">
    <property type="nucleotide sequence ID" value="NZ_CP016779.1"/>
</dbReference>
<evidence type="ECO:0000313" key="10">
    <source>
        <dbReference type="Proteomes" id="UP000217210"/>
    </source>
</evidence>
<organism evidence="9 10">
    <name type="scientific">Candidatus Nanopelagicus abundans</name>
    <dbReference type="NCBI Taxonomy" id="1884916"/>
    <lineage>
        <taxon>Bacteria</taxon>
        <taxon>Bacillati</taxon>
        <taxon>Actinomycetota</taxon>
        <taxon>Actinomycetes</taxon>
        <taxon>Candidatus Nanopelagicales</taxon>
        <taxon>Candidatus Nanopelagicaceae</taxon>
        <taxon>Candidatus Nanopelagicus</taxon>
    </lineage>
</organism>
<protein>
    <submittedName>
        <fullName evidence="9">Rhomboid family serine protease</fullName>
    </submittedName>
</protein>
<accession>A0A249L2V0</accession>
<sequence length="178" mass="19189">MQQSLTRSLVFFISGCFLLTLFQPSLEFDLALYGAAVDSGQYWRLLTVALVHGGWVHLICNMLALFSIGTPIENFYGRNKYIFILLSSLIAGSLASYLFNPPQTFAVGASGMIFGLFGALAITGKRMGANFKEAATLIAINLAIPFLIPGIDWKAHLGGLVGGSLAALLIKPKKSAWE</sequence>
<evidence type="ECO:0000313" key="9">
    <source>
        <dbReference type="EMBL" id="ASY23337.1"/>
    </source>
</evidence>
<comment type="subcellular location">
    <subcellularLocation>
        <location evidence="1">Membrane</location>
        <topology evidence="1">Multi-pass membrane protein</topology>
    </subcellularLocation>
</comment>
<dbReference type="OrthoDB" id="9807874at2"/>
<dbReference type="GO" id="GO:0016020">
    <property type="term" value="C:membrane"/>
    <property type="evidence" value="ECO:0007669"/>
    <property type="project" value="UniProtKB-SubCell"/>
</dbReference>
<gene>
    <name evidence="9" type="ORF">B1sIIB91_00050</name>
</gene>
<evidence type="ECO:0000256" key="6">
    <source>
        <dbReference type="ARBA" id="ARBA00023136"/>
    </source>
</evidence>
<dbReference type="InterPro" id="IPR050925">
    <property type="entry name" value="Rhomboid_protease_S54"/>
</dbReference>
<feature type="transmembrane region" description="Helical" evidence="7">
    <location>
        <begin position="81"/>
        <end position="99"/>
    </location>
</feature>
<keyword evidence="4" id="KW-0378">Hydrolase</keyword>
<dbReference type="AlphaFoldDB" id="A0A249L2V0"/>
<evidence type="ECO:0000256" key="2">
    <source>
        <dbReference type="ARBA" id="ARBA00009045"/>
    </source>
</evidence>
<dbReference type="SUPFAM" id="SSF144091">
    <property type="entry name" value="Rhomboid-like"/>
    <property type="match status" value="1"/>
</dbReference>
<evidence type="ECO:0000256" key="7">
    <source>
        <dbReference type="SAM" id="Phobius"/>
    </source>
</evidence>
<feature type="domain" description="Peptidase S54 rhomboid" evidence="8">
    <location>
        <begin position="40"/>
        <end position="170"/>
    </location>
</feature>
<keyword evidence="6 7" id="KW-0472">Membrane</keyword>
<dbReference type="KEGG" id="nab:B1sIIB91_00050"/>
<keyword evidence="10" id="KW-1185">Reference proteome</keyword>
<dbReference type="InterPro" id="IPR022764">
    <property type="entry name" value="Peptidase_S54_rhomboid_dom"/>
</dbReference>
<proteinExistence type="inferred from homology"/>
<name>A0A249L2V0_9ACTN</name>
<dbReference type="Gene3D" id="1.20.1540.10">
    <property type="entry name" value="Rhomboid-like"/>
    <property type="match status" value="1"/>
</dbReference>
<keyword evidence="5 7" id="KW-1133">Transmembrane helix</keyword>
<keyword evidence="9" id="KW-0645">Protease</keyword>
<dbReference type="PANTHER" id="PTHR43731:SF14">
    <property type="entry name" value="PRESENILIN-ASSOCIATED RHOMBOID-LIKE PROTEIN, MITOCHONDRIAL"/>
    <property type="match status" value="1"/>
</dbReference>
<evidence type="ECO:0000256" key="3">
    <source>
        <dbReference type="ARBA" id="ARBA00022692"/>
    </source>
</evidence>
<dbReference type="Pfam" id="PF01694">
    <property type="entry name" value="Rhomboid"/>
    <property type="match status" value="1"/>
</dbReference>
<keyword evidence="3 7" id="KW-0812">Transmembrane</keyword>
<feature type="transmembrane region" description="Helical" evidence="7">
    <location>
        <begin position="134"/>
        <end position="151"/>
    </location>
</feature>
<dbReference type="Proteomes" id="UP000217210">
    <property type="component" value="Chromosome"/>
</dbReference>
<evidence type="ECO:0000256" key="1">
    <source>
        <dbReference type="ARBA" id="ARBA00004141"/>
    </source>
</evidence>
<dbReference type="GO" id="GO:0006508">
    <property type="term" value="P:proteolysis"/>
    <property type="evidence" value="ECO:0007669"/>
    <property type="project" value="UniProtKB-KW"/>
</dbReference>
<evidence type="ECO:0000256" key="5">
    <source>
        <dbReference type="ARBA" id="ARBA00022989"/>
    </source>
</evidence>
<feature type="transmembrane region" description="Helical" evidence="7">
    <location>
        <begin position="105"/>
        <end position="122"/>
    </location>
</feature>
<dbReference type="EMBL" id="CP016779">
    <property type="protein sequence ID" value="ASY23337.1"/>
    <property type="molecule type" value="Genomic_DNA"/>
</dbReference>
<dbReference type="InterPro" id="IPR035952">
    <property type="entry name" value="Rhomboid-like_sf"/>
</dbReference>
<reference evidence="9 10" key="1">
    <citation type="submission" date="2016-07" db="EMBL/GenBank/DDBJ databases">
        <title>High microdiversification within the ubiquitous acI lineage of Actinobacteria.</title>
        <authorList>
            <person name="Neuenschwander S.M."/>
            <person name="Salcher M."/>
            <person name="Ghai R."/>
            <person name="Pernthaler J."/>
        </authorList>
    </citation>
    <scope>NUCLEOTIDE SEQUENCE [LARGE SCALE GENOMIC DNA]</scope>
    <source>
        <strain evidence="9">MMS-IIB-91</strain>
    </source>
</reference>
<comment type="similarity">
    <text evidence="2">Belongs to the peptidase S54 family.</text>
</comment>
<dbReference type="PANTHER" id="PTHR43731">
    <property type="entry name" value="RHOMBOID PROTEASE"/>
    <property type="match status" value="1"/>
</dbReference>